<dbReference type="Proteomes" id="UP000735302">
    <property type="component" value="Unassembled WGS sequence"/>
</dbReference>
<keyword evidence="2" id="KW-1185">Reference proteome</keyword>
<evidence type="ECO:0000313" key="2">
    <source>
        <dbReference type="Proteomes" id="UP000735302"/>
    </source>
</evidence>
<protein>
    <submittedName>
        <fullName evidence="1">Uncharacterized protein</fullName>
    </submittedName>
</protein>
<evidence type="ECO:0000313" key="1">
    <source>
        <dbReference type="EMBL" id="GFO50109.1"/>
    </source>
</evidence>
<comment type="caution">
    <text evidence="1">The sequence shown here is derived from an EMBL/GenBank/DDBJ whole genome shotgun (WGS) entry which is preliminary data.</text>
</comment>
<reference evidence="1 2" key="1">
    <citation type="journal article" date="2021" name="Elife">
        <title>Chloroplast acquisition without the gene transfer in kleptoplastic sea slugs, Plakobranchus ocellatus.</title>
        <authorList>
            <person name="Maeda T."/>
            <person name="Takahashi S."/>
            <person name="Yoshida T."/>
            <person name="Shimamura S."/>
            <person name="Takaki Y."/>
            <person name="Nagai Y."/>
            <person name="Toyoda A."/>
            <person name="Suzuki Y."/>
            <person name="Arimoto A."/>
            <person name="Ishii H."/>
            <person name="Satoh N."/>
            <person name="Nishiyama T."/>
            <person name="Hasebe M."/>
            <person name="Maruyama T."/>
            <person name="Minagawa J."/>
            <person name="Obokata J."/>
            <person name="Shigenobu S."/>
        </authorList>
    </citation>
    <scope>NUCLEOTIDE SEQUENCE [LARGE SCALE GENOMIC DNA]</scope>
</reference>
<dbReference type="AlphaFoldDB" id="A0AAV4E0T1"/>
<gene>
    <name evidence="1" type="ORF">PoB_007661400</name>
</gene>
<sequence>MYALKLPIDKLYSHPLTASFIRSERSEANITAIRVLGILSCAHQKLQIGWNLDVISPYLSQISTDDQSRRVAVNVYAGTAVNMAVGRRERSAHHQNTRRFF</sequence>
<accession>A0AAV4E0T1</accession>
<organism evidence="1 2">
    <name type="scientific">Plakobranchus ocellatus</name>
    <dbReference type="NCBI Taxonomy" id="259542"/>
    <lineage>
        <taxon>Eukaryota</taxon>
        <taxon>Metazoa</taxon>
        <taxon>Spiralia</taxon>
        <taxon>Lophotrochozoa</taxon>
        <taxon>Mollusca</taxon>
        <taxon>Gastropoda</taxon>
        <taxon>Heterobranchia</taxon>
        <taxon>Euthyneura</taxon>
        <taxon>Panpulmonata</taxon>
        <taxon>Sacoglossa</taxon>
        <taxon>Placobranchoidea</taxon>
        <taxon>Plakobranchidae</taxon>
        <taxon>Plakobranchus</taxon>
    </lineage>
</organism>
<proteinExistence type="predicted"/>
<dbReference type="EMBL" id="BLXT01008584">
    <property type="protein sequence ID" value="GFO50109.1"/>
    <property type="molecule type" value="Genomic_DNA"/>
</dbReference>
<name>A0AAV4E0T1_9GAST</name>